<dbReference type="Gene3D" id="3.40.50.80">
    <property type="entry name" value="Nucleotide-binding domain of ferredoxin-NADP reductase (FNR) module"/>
    <property type="match status" value="1"/>
</dbReference>
<evidence type="ECO:0000256" key="1">
    <source>
        <dbReference type="ARBA" id="ARBA00001974"/>
    </source>
</evidence>
<comment type="cofactor">
    <cofactor evidence="1">
        <name>FAD</name>
        <dbReference type="ChEBI" id="CHEBI:57692"/>
    </cofactor>
</comment>
<organism evidence="4 5">
    <name type="scientific">Corynebacterium felinum</name>
    <dbReference type="NCBI Taxonomy" id="131318"/>
    <lineage>
        <taxon>Bacteria</taxon>
        <taxon>Bacillati</taxon>
        <taxon>Actinomycetota</taxon>
        <taxon>Actinomycetes</taxon>
        <taxon>Mycobacteriales</taxon>
        <taxon>Corynebacteriaceae</taxon>
        <taxon>Corynebacterium</taxon>
    </lineage>
</organism>
<dbReference type="PANTHER" id="PTHR47354">
    <property type="entry name" value="NADH OXIDOREDUCTASE HCR"/>
    <property type="match status" value="1"/>
</dbReference>
<dbReference type="InterPro" id="IPR017927">
    <property type="entry name" value="FAD-bd_FR_type"/>
</dbReference>
<sequence length="411" mass="45806">MSTPRHLLHGFVAPLQSVIDTIMGDTSAFDAQVWEHFFRKAPHTRNIINSEYPLSQAVSFILEHSSSQGELSKDCMARLRLGATRAAARGFTEFAVLADAVLTVMRDHCYELPFSTVFAAENAIIQASGILNAVARSPETPTGPIVGEVVEVERRSRSISVVRLITDPPLEYRPTQAIPVSSDFAPGCWRDLYPSIPTNDAGQIEFHVHALGDTSSLLASARPGDRWRFGQAHGGFRVKYSDDFLLIAHGTALAAARALIIDLLLSPNQPRVHLFFSADYPGELYELRSLWHLASTCPWLFITPVVRHSTDAWWVGATEHSEAPRGLHLLQEGEVGEIVSQFGSWLGHQILVMGDKDVVEETVEHLVHGGTPADIIQARCFEPSFFFEQEQTQLKPGRHTRKPKHRRRRRT</sequence>
<reference evidence="4 5" key="1">
    <citation type="submission" date="2023-07" db="EMBL/GenBank/DDBJ databases">
        <title>Sequencing the genomes of 1000 actinobacteria strains.</title>
        <authorList>
            <person name="Klenk H.-P."/>
        </authorList>
    </citation>
    <scope>NUCLEOTIDE SEQUENCE [LARGE SCALE GENOMIC DNA]</scope>
    <source>
        <strain evidence="4 5">DSM 44508</strain>
    </source>
</reference>
<dbReference type="InterPro" id="IPR039261">
    <property type="entry name" value="FNR_nucleotide-bd"/>
</dbReference>
<dbReference type="PANTHER" id="PTHR47354:SF5">
    <property type="entry name" value="PROTEIN RFBI"/>
    <property type="match status" value="1"/>
</dbReference>
<dbReference type="EMBL" id="JAVDYF010000001">
    <property type="protein sequence ID" value="MDR7353940.1"/>
    <property type="molecule type" value="Genomic_DNA"/>
</dbReference>
<comment type="caution">
    <text evidence="4">The sequence shown here is derived from an EMBL/GenBank/DDBJ whole genome shotgun (WGS) entry which is preliminary data.</text>
</comment>
<accession>A0ABU2B5P9</accession>
<dbReference type="RefSeq" id="WP_277103864.1">
    <property type="nucleotide sequence ID" value="NZ_BAAAJS010000014.1"/>
</dbReference>
<name>A0ABU2B5P9_9CORY</name>
<dbReference type="SUPFAM" id="SSF52343">
    <property type="entry name" value="Ferredoxin reductase-like, C-terminal NADP-linked domain"/>
    <property type="match status" value="1"/>
</dbReference>
<keyword evidence="5" id="KW-1185">Reference proteome</keyword>
<evidence type="ECO:0000313" key="4">
    <source>
        <dbReference type="EMBL" id="MDR7353940.1"/>
    </source>
</evidence>
<feature type="domain" description="FAD-binding FR-type" evidence="3">
    <location>
        <begin position="142"/>
        <end position="239"/>
    </location>
</feature>
<feature type="region of interest" description="Disordered" evidence="2">
    <location>
        <begin position="392"/>
        <end position="411"/>
    </location>
</feature>
<evidence type="ECO:0000256" key="2">
    <source>
        <dbReference type="SAM" id="MobiDB-lite"/>
    </source>
</evidence>
<dbReference type="InterPro" id="IPR050415">
    <property type="entry name" value="MRET"/>
</dbReference>
<dbReference type="SUPFAM" id="SSF63380">
    <property type="entry name" value="Riboflavin synthase domain-like"/>
    <property type="match status" value="1"/>
</dbReference>
<dbReference type="PROSITE" id="PS51384">
    <property type="entry name" value="FAD_FR"/>
    <property type="match status" value="1"/>
</dbReference>
<gene>
    <name evidence="4" type="ORF">J2S37_000478</name>
</gene>
<evidence type="ECO:0000259" key="3">
    <source>
        <dbReference type="PROSITE" id="PS51384"/>
    </source>
</evidence>
<dbReference type="Proteomes" id="UP001183619">
    <property type="component" value="Unassembled WGS sequence"/>
</dbReference>
<feature type="compositionally biased region" description="Basic residues" evidence="2">
    <location>
        <begin position="396"/>
        <end position="411"/>
    </location>
</feature>
<protein>
    <submittedName>
        <fullName evidence="4">NAD(P)H-flavin reductase</fullName>
    </submittedName>
</protein>
<proteinExistence type="predicted"/>
<evidence type="ECO:0000313" key="5">
    <source>
        <dbReference type="Proteomes" id="UP001183619"/>
    </source>
</evidence>
<dbReference type="InterPro" id="IPR017938">
    <property type="entry name" value="Riboflavin_synthase-like_b-brl"/>
</dbReference>